<evidence type="ECO:0000256" key="9">
    <source>
        <dbReference type="PROSITE-ProRule" id="PRU00357"/>
    </source>
</evidence>
<evidence type="ECO:0000256" key="2">
    <source>
        <dbReference type="ARBA" id="ARBA00010024"/>
    </source>
</evidence>
<dbReference type="PANTHER" id="PTHR31717:SF45">
    <property type="entry name" value="ZINC FINGER PROTEIN CONSTANS-LIKE 14-RELATED"/>
    <property type="match status" value="1"/>
</dbReference>
<keyword evidence="5 8" id="KW-0863">Zinc-finger</keyword>
<evidence type="ECO:0000259" key="10">
    <source>
        <dbReference type="PROSITE" id="PS50119"/>
    </source>
</evidence>
<dbReference type="EMBL" id="JAKOGI010000554">
    <property type="protein sequence ID" value="KAJ8433205.1"/>
    <property type="molecule type" value="Genomic_DNA"/>
</dbReference>
<comment type="subcellular location">
    <subcellularLocation>
        <location evidence="1 9">Nucleus</location>
    </subcellularLocation>
</comment>
<evidence type="ECO:0000256" key="8">
    <source>
        <dbReference type="PROSITE-ProRule" id="PRU00024"/>
    </source>
</evidence>
<dbReference type="PROSITE" id="PS50119">
    <property type="entry name" value="ZF_BBOX"/>
    <property type="match status" value="1"/>
</dbReference>
<dbReference type="Pfam" id="PF06203">
    <property type="entry name" value="CCT"/>
    <property type="match status" value="1"/>
</dbReference>
<dbReference type="Proteomes" id="UP001153076">
    <property type="component" value="Unassembled WGS sequence"/>
</dbReference>
<name>A0A9Q1JY29_9CARY</name>
<evidence type="ECO:0000256" key="1">
    <source>
        <dbReference type="ARBA" id="ARBA00004123"/>
    </source>
</evidence>
<keyword evidence="7 9" id="KW-0539">Nucleus</keyword>
<organism evidence="12 13">
    <name type="scientific">Carnegiea gigantea</name>
    <dbReference type="NCBI Taxonomy" id="171969"/>
    <lineage>
        <taxon>Eukaryota</taxon>
        <taxon>Viridiplantae</taxon>
        <taxon>Streptophyta</taxon>
        <taxon>Embryophyta</taxon>
        <taxon>Tracheophyta</taxon>
        <taxon>Spermatophyta</taxon>
        <taxon>Magnoliopsida</taxon>
        <taxon>eudicotyledons</taxon>
        <taxon>Gunneridae</taxon>
        <taxon>Pentapetalae</taxon>
        <taxon>Caryophyllales</taxon>
        <taxon>Cactineae</taxon>
        <taxon>Cactaceae</taxon>
        <taxon>Cactoideae</taxon>
        <taxon>Echinocereeae</taxon>
        <taxon>Carnegiea</taxon>
    </lineage>
</organism>
<proteinExistence type="inferred from homology"/>
<feature type="domain" description="B box-type" evidence="10">
    <location>
        <begin position="11"/>
        <end position="58"/>
    </location>
</feature>
<dbReference type="GO" id="GO:0005634">
    <property type="term" value="C:nucleus"/>
    <property type="evidence" value="ECO:0007669"/>
    <property type="project" value="UniProtKB-SubCell"/>
</dbReference>
<keyword evidence="13" id="KW-1185">Reference proteome</keyword>
<dbReference type="GO" id="GO:0008270">
    <property type="term" value="F:zinc ion binding"/>
    <property type="evidence" value="ECO:0007669"/>
    <property type="project" value="UniProtKB-KW"/>
</dbReference>
<comment type="caution">
    <text evidence="12">The sequence shown here is derived from an EMBL/GenBank/DDBJ whole genome shotgun (WGS) entry which is preliminary data.</text>
</comment>
<keyword evidence="6" id="KW-0862">Zinc</keyword>
<dbReference type="OrthoDB" id="153872at2759"/>
<evidence type="ECO:0000256" key="7">
    <source>
        <dbReference type="ARBA" id="ARBA00023242"/>
    </source>
</evidence>
<evidence type="ECO:0000313" key="12">
    <source>
        <dbReference type="EMBL" id="KAJ8433205.1"/>
    </source>
</evidence>
<evidence type="ECO:0000256" key="4">
    <source>
        <dbReference type="ARBA" id="ARBA00022737"/>
    </source>
</evidence>
<evidence type="ECO:0000313" key="13">
    <source>
        <dbReference type="Proteomes" id="UP001153076"/>
    </source>
</evidence>
<dbReference type="AlphaFoldDB" id="A0A9Q1JY29"/>
<dbReference type="InterPro" id="IPR010402">
    <property type="entry name" value="CCT_domain"/>
</dbReference>
<evidence type="ECO:0000259" key="11">
    <source>
        <dbReference type="PROSITE" id="PS51017"/>
    </source>
</evidence>
<dbReference type="SMART" id="SM00336">
    <property type="entry name" value="BBOX"/>
    <property type="match status" value="1"/>
</dbReference>
<evidence type="ECO:0000256" key="3">
    <source>
        <dbReference type="ARBA" id="ARBA00022723"/>
    </source>
</evidence>
<keyword evidence="3" id="KW-0479">Metal-binding</keyword>
<sequence>MEPDPAINPTKNPSKCDCCTRNSAVLYCAADSANLCLLCDREVHSANALSLKHYRVITFRPEPGSDNGFSGCPSVVELSQFLGMADLPDSLAPCFGGDDEGEVYGQLVRLRKAEERERGELGPATPSMCGNMDFDVDVAGAGEGSEMLLPNASFTSLLLMSGGGGAAGERQGESNFVSDGDVPWDFDPAFQAEASQVWDRSWGRPLDMEETSCTSTRESENVCDMECSGIFKGSPSANDGGNQTGDQIFVTMEDFSVPSVDLSLEPKGANPETFDEEENSQVLEWPYWKNSLSKADMEQLAENRDKAVQRYREKKKNRRYEKHIRYESRKARADTRQRVKGRFVKINDTPA</sequence>
<evidence type="ECO:0000256" key="6">
    <source>
        <dbReference type="ARBA" id="ARBA00022833"/>
    </source>
</evidence>
<comment type="similarity">
    <text evidence="2">Belongs to the CONSTANS family.</text>
</comment>
<dbReference type="PROSITE" id="PS51017">
    <property type="entry name" value="CCT"/>
    <property type="match status" value="1"/>
</dbReference>
<dbReference type="CDD" id="cd19821">
    <property type="entry name" value="Bbox1_BBX-like"/>
    <property type="match status" value="1"/>
</dbReference>
<gene>
    <name evidence="12" type="ORF">Cgig2_004337</name>
</gene>
<accession>A0A9Q1JY29</accession>
<dbReference type="InterPro" id="IPR000315">
    <property type="entry name" value="Znf_B-box"/>
</dbReference>
<evidence type="ECO:0000256" key="5">
    <source>
        <dbReference type="ARBA" id="ARBA00022771"/>
    </source>
</evidence>
<reference evidence="12" key="1">
    <citation type="submission" date="2022-04" db="EMBL/GenBank/DDBJ databases">
        <title>Carnegiea gigantea Genome sequencing and assembly v2.</title>
        <authorList>
            <person name="Copetti D."/>
            <person name="Sanderson M.J."/>
            <person name="Burquez A."/>
            <person name="Wojciechowski M.F."/>
        </authorList>
    </citation>
    <scope>NUCLEOTIDE SEQUENCE</scope>
    <source>
        <strain evidence="12">SGP5-SGP5p</strain>
        <tissue evidence="12">Aerial part</tissue>
    </source>
</reference>
<feature type="domain" description="CCT" evidence="11">
    <location>
        <begin position="304"/>
        <end position="346"/>
    </location>
</feature>
<protein>
    <submittedName>
        <fullName evidence="12">Uncharacterized protein</fullName>
    </submittedName>
</protein>
<dbReference type="PANTHER" id="PTHR31717">
    <property type="entry name" value="ZINC FINGER PROTEIN CONSTANS-LIKE 10"/>
    <property type="match status" value="1"/>
</dbReference>
<dbReference type="InterPro" id="IPR049808">
    <property type="entry name" value="CONSTANS-like_Bbox1"/>
</dbReference>
<dbReference type="GO" id="GO:0006355">
    <property type="term" value="P:regulation of DNA-templated transcription"/>
    <property type="evidence" value="ECO:0007669"/>
    <property type="project" value="UniProtKB-ARBA"/>
</dbReference>
<keyword evidence="4" id="KW-0677">Repeat</keyword>